<dbReference type="EMBL" id="MRCU01000016">
    <property type="protein sequence ID" value="RKK07602.1"/>
    <property type="molecule type" value="Genomic_DNA"/>
</dbReference>
<organism evidence="2 3">
    <name type="scientific">Fusarium oxysporum f. sp. cepae</name>
    <dbReference type="NCBI Taxonomy" id="396571"/>
    <lineage>
        <taxon>Eukaryota</taxon>
        <taxon>Fungi</taxon>
        <taxon>Dikarya</taxon>
        <taxon>Ascomycota</taxon>
        <taxon>Pezizomycotina</taxon>
        <taxon>Sordariomycetes</taxon>
        <taxon>Hypocreomycetidae</taxon>
        <taxon>Hypocreales</taxon>
        <taxon>Nectriaceae</taxon>
        <taxon>Fusarium</taxon>
        <taxon>Fusarium oxysporum species complex</taxon>
    </lineage>
</organism>
<evidence type="ECO:0000313" key="2">
    <source>
        <dbReference type="EMBL" id="RKK07602.1"/>
    </source>
</evidence>
<reference evidence="2 3" key="1">
    <citation type="journal article" date="2018" name="Sci. Rep.">
        <title>Characterisation of pathogen-specific regions and novel effector candidates in Fusarium oxysporum f. sp. cepae.</title>
        <authorList>
            <person name="Armitage A.D."/>
            <person name="Taylor A."/>
            <person name="Sobczyk M.K."/>
            <person name="Baxter L."/>
            <person name="Greenfield B.P."/>
            <person name="Bates H.J."/>
            <person name="Wilson F."/>
            <person name="Jackson A.C."/>
            <person name="Ott S."/>
            <person name="Harrison R.J."/>
            <person name="Clarkson J.P."/>
        </authorList>
    </citation>
    <scope>NUCLEOTIDE SEQUENCE [LARGE SCALE GENOMIC DNA]</scope>
    <source>
        <strain evidence="2 3">FoC_Fus2</strain>
    </source>
</reference>
<sequence length="171" mass="19390">MLLGRLSRALDQQPRTRRPSGKHRESSTLELAAEHGRHGAFVSCRVWLRFAYNGTGRRVVKDGPHIQGYLPWTPSMNVAIDDQIDRSGLVIDRYRSTGSSDRSIDIDIESINRIDQIDWSIDFEAWSQEQVATLRDKFHVYLLPTGRLSLTGLTTGNVEYVAESIHQVLTV</sequence>
<feature type="region of interest" description="Disordered" evidence="1">
    <location>
        <begin position="1"/>
        <end position="29"/>
    </location>
</feature>
<accession>A0A3L6MRX7</accession>
<evidence type="ECO:0008006" key="4">
    <source>
        <dbReference type="Google" id="ProtNLM"/>
    </source>
</evidence>
<dbReference type="AlphaFoldDB" id="A0A3L6MRX7"/>
<evidence type="ECO:0000313" key="3">
    <source>
        <dbReference type="Proteomes" id="UP000270866"/>
    </source>
</evidence>
<gene>
    <name evidence="2" type="ORF">BFJ65_g17807</name>
</gene>
<proteinExistence type="predicted"/>
<dbReference type="InterPro" id="IPR015422">
    <property type="entry name" value="PyrdxlP-dep_Trfase_small"/>
</dbReference>
<protein>
    <recommendedName>
        <fullName evidence="4">Aspartate transaminase</fullName>
    </recommendedName>
</protein>
<comment type="caution">
    <text evidence="2">The sequence shown here is derived from an EMBL/GenBank/DDBJ whole genome shotgun (WGS) entry which is preliminary data.</text>
</comment>
<name>A0A3L6MRX7_FUSOX</name>
<evidence type="ECO:0000256" key="1">
    <source>
        <dbReference type="SAM" id="MobiDB-lite"/>
    </source>
</evidence>
<dbReference type="Proteomes" id="UP000270866">
    <property type="component" value="Unassembled WGS sequence"/>
</dbReference>
<dbReference type="Gene3D" id="3.90.1150.10">
    <property type="entry name" value="Aspartate Aminotransferase, domain 1"/>
    <property type="match status" value="1"/>
</dbReference>